<dbReference type="AlphaFoldDB" id="A0A430QT72"/>
<comment type="caution">
    <text evidence="3">The sequence shown here is derived from an EMBL/GenBank/DDBJ whole genome shotgun (WGS) entry which is preliminary data.</text>
</comment>
<evidence type="ECO:0000259" key="2">
    <source>
        <dbReference type="Pfam" id="PF19418"/>
    </source>
</evidence>
<dbReference type="EMBL" id="QMKO01001007">
    <property type="protein sequence ID" value="RTG90905.1"/>
    <property type="molecule type" value="Genomic_DNA"/>
</dbReference>
<dbReference type="STRING" id="6184.A0A430QT72"/>
<sequence>CTSSPSSNTSQSISGLSSSSIFPLTTTTLTTTSLNLNLLQQLPIQFPKDYLPKLLNDTTKWTSVFQNEWAEISIYINSNIDNNDILNEMNDTSTISSSSFSTTTTTTPTATTTTTTTTNTTTIPITTNNSCPSLSTSEIKFEHVNELNSFFNDGLLTYSSISTLFGIPDKTGFQEIDQVLRKTCLCDLDGPNNDGPVEWAHCVYDANYHPTCAFSIELQWLVVTGGRMAELVSLF</sequence>
<organism evidence="3 4">
    <name type="scientific">Schistosoma bovis</name>
    <name type="common">Blood fluke</name>
    <dbReference type="NCBI Taxonomy" id="6184"/>
    <lineage>
        <taxon>Eukaryota</taxon>
        <taxon>Metazoa</taxon>
        <taxon>Spiralia</taxon>
        <taxon>Lophotrochozoa</taxon>
        <taxon>Platyhelminthes</taxon>
        <taxon>Trematoda</taxon>
        <taxon>Digenea</taxon>
        <taxon>Strigeidida</taxon>
        <taxon>Schistosomatoidea</taxon>
        <taxon>Schistosomatidae</taxon>
        <taxon>Schistosoma</taxon>
    </lineage>
</organism>
<dbReference type="Pfam" id="PF19418">
    <property type="entry name" value="DEPDC5_CTD"/>
    <property type="match status" value="1"/>
</dbReference>
<keyword evidence="4" id="KW-1185">Reference proteome</keyword>
<evidence type="ECO:0000313" key="4">
    <source>
        <dbReference type="Proteomes" id="UP000290809"/>
    </source>
</evidence>
<dbReference type="Proteomes" id="UP000290809">
    <property type="component" value="Unassembled WGS sequence"/>
</dbReference>
<dbReference type="InterPro" id="IPR045838">
    <property type="entry name" value="DEPDC5_CTD"/>
</dbReference>
<evidence type="ECO:0000313" key="3">
    <source>
        <dbReference type="EMBL" id="RTG90905.1"/>
    </source>
</evidence>
<feature type="non-terminal residue" evidence="3">
    <location>
        <position position="1"/>
    </location>
</feature>
<feature type="domain" description="DEPDC5 C-terminal" evidence="2">
    <location>
        <begin position="181"/>
        <end position="232"/>
    </location>
</feature>
<proteinExistence type="predicted"/>
<name>A0A430QT72_SCHBO</name>
<accession>A0A430QT72</accession>
<protein>
    <recommendedName>
        <fullName evidence="2">DEPDC5 C-terminal domain-containing protein</fullName>
    </recommendedName>
</protein>
<evidence type="ECO:0000256" key="1">
    <source>
        <dbReference type="SAM" id="MobiDB-lite"/>
    </source>
</evidence>
<reference evidence="3 4" key="1">
    <citation type="journal article" date="2019" name="PLoS Pathog.">
        <title>Genome sequence of the bovine parasite Schistosoma bovis Tanzania.</title>
        <authorList>
            <person name="Oey H."/>
            <person name="Zakrzewski M."/>
            <person name="Gobert G."/>
            <person name="Gravermann K."/>
            <person name="Stoye J."/>
            <person name="Jones M."/>
            <person name="Mcmanus D."/>
            <person name="Krause L."/>
        </authorList>
    </citation>
    <scope>NUCLEOTIDE SEQUENCE [LARGE SCALE GENOMIC DNA]</scope>
    <source>
        <strain evidence="3 4">TAN1997</strain>
    </source>
</reference>
<feature type="region of interest" description="Disordered" evidence="1">
    <location>
        <begin position="96"/>
        <end position="117"/>
    </location>
</feature>
<gene>
    <name evidence="3" type="ORF">DC041_0005225</name>
</gene>